<dbReference type="EMBL" id="VSSQ01005801">
    <property type="protein sequence ID" value="MPM30493.1"/>
    <property type="molecule type" value="Genomic_DNA"/>
</dbReference>
<evidence type="ECO:0000256" key="1">
    <source>
        <dbReference type="ARBA" id="ARBA00010759"/>
    </source>
</evidence>
<dbReference type="SUPFAM" id="SSF56420">
    <property type="entry name" value="Peptide deformylase"/>
    <property type="match status" value="1"/>
</dbReference>
<name>A0A644YVK3_9ZZZZ</name>
<reference evidence="2" key="1">
    <citation type="submission" date="2019-08" db="EMBL/GenBank/DDBJ databases">
        <authorList>
            <person name="Kucharzyk K."/>
            <person name="Murdoch R.W."/>
            <person name="Higgins S."/>
            <person name="Loffler F."/>
        </authorList>
    </citation>
    <scope>NUCLEOTIDE SEQUENCE</scope>
</reference>
<dbReference type="EC" id="3.5.1.88" evidence="2"/>
<accession>A0A644YVK3</accession>
<dbReference type="HAMAP" id="MF_00163">
    <property type="entry name" value="Pep_deformylase"/>
    <property type="match status" value="1"/>
</dbReference>
<dbReference type="Pfam" id="PF01327">
    <property type="entry name" value="Pep_deformylase"/>
    <property type="match status" value="1"/>
</dbReference>
<dbReference type="CDD" id="cd00487">
    <property type="entry name" value="Pep_deformylase"/>
    <property type="match status" value="1"/>
</dbReference>
<dbReference type="InterPro" id="IPR036821">
    <property type="entry name" value="Peptide_deformylase_sf"/>
</dbReference>
<protein>
    <submittedName>
        <fullName evidence="2">Peptide deformylase 1</fullName>
        <ecNumber evidence="2">3.5.1.88</ecNumber>
    </submittedName>
</protein>
<dbReference type="PANTHER" id="PTHR10458">
    <property type="entry name" value="PEPTIDE DEFORMYLASE"/>
    <property type="match status" value="1"/>
</dbReference>
<dbReference type="InterPro" id="IPR023635">
    <property type="entry name" value="Peptide_deformylase"/>
</dbReference>
<proteinExistence type="inferred from homology"/>
<dbReference type="PIRSF" id="PIRSF004749">
    <property type="entry name" value="Pep_def"/>
    <property type="match status" value="1"/>
</dbReference>
<dbReference type="NCBIfam" id="TIGR00079">
    <property type="entry name" value="pept_deformyl"/>
    <property type="match status" value="1"/>
</dbReference>
<dbReference type="PRINTS" id="PR01576">
    <property type="entry name" value="PDEFORMYLASE"/>
</dbReference>
<dbReference type="PANTHER" id="PTHR10458:SF22">
    <property type="entry name" value="PEPTIDE DEFORMYLASE"/>
    <property type="match status" value="1"/>
</dbReference>
<sequence>MIVENIIQIGNPILRNKNKLIKNVKDKKVLETIENLVDTMRSFGMVGTAAPQIGVNLKIFVTEIRKTEYRKANDVDSLRIFINPKIIWKSKKEIVIYEGCASVSHSDFFGPVKRPEKIIVKALNEKGEKIKLKASGLLARVIQHEYDHLVGIEFVEKICDLKKIMAKSEYLKMVEKSK</sequence>
<dbReference type="Gene3D" id="3.90.45.10">
    <property type="entry name" value="Peptide deformylase"/>
    <property type="match status" value="1"/>
</dbReference>
<keyword evidence="2" id="KW-0378">Hydrolase</keyword>
<dbReference type="NCBIfam" id="NF001159">
    <property type="entry name" value="PRK00150.1-3"/>
    <property type="match status" value="1"/>
</dbReference>
<dbReference type="AlphaFoldDB" id="A0A644YVK3"/>
<gene>
    <name evidence="2" type="primary">def1_9</name>
    <name evidence="2" type="ORF">SDC9_77043</name>
</gene>
<comment type="similarity">
    <text evidence="1">Belongs to the polypeptide deformylase family.</text>
</comment>
<comment type="caution">
    <text evidence="2">The sequence shown here is derived from an EMBL/GenBank/DDBJ whole genome shotgun (WGS) entry which is preliminary data.</text>
</comment>
<dbReference type="GO" id="GO:0042586">
    <property type="term" value="F:peptide deformylase activity"/>
    <property type="evidence" value="ECO:0007669"/>
    <property type="project" value="UniProtKB-EC"/>
</dbReference>
<evidence type="ECO:0000313" key="2">
    <source>
        <dbReference type="EMBL" id="MPM30493.1"/>
    </source>
</evidence>
<organism evidence="2">
    <name type="scientific">bioreactor metagenome</name>
    <dbReference type="NCBI Taxonomy" id="1076179"/>
    <lineage>
        <taxon>unclassified sequences</taxon>
        <taxon>metagenomes</taxon>
        <taxon>ecological metagenomes</taxon>
    </lineage>
</organism>